<protein>
    <submittedName>
        <fullName evidence="1">Uncharacterized protein</fullName>
    </submittedName>
</protein>
<dbReference type="EMBL" id="NIDF01000105">
    <property type="protein sequence ID" value="TYJ53030.1"/>
    <property type="molecule type" value="Genomic_DNA"/>
</dbReference>
<reference evidence="1 2" key="1">
    <citation type="submission" date="2017-05" db="EMBL/GenBank/DDBJ databases">
        <title>The Genome Sequence of Tsuchiyaea wingfieldii DSM 27421.</title>
        <authorList>
            <person name="Cuomo C."/>
            <person name="Passer A."/>
            <person name="Billmyre B."/>
            <person name="Heitman J."/>
        </authorList>
    </citation>
    <scope>NUCLEOTIDE SEQUENCE [LARGE SCALE GENOMIC DNA]</scope>
    <source>
        <strain evidence="1 2">DSM 27421</strain>
    </source>
</reference>
<gene>
    <name evidence="1" type="ORF">B9479_006360</name>
</gene>
<comment type="caution">
    <text evidence="1">The sequence shown here is derived from an EMBL/GenBank/DDBJ whole genome shotgun (WGS) entry which is preliminary data.</text>
</comment>
<organism evidence="1 2">
    <name type="scientific">Cryptococcus floricola</name>
    <dbReference type="NCBI Taxonomy" id="2591691"/>
    <lineage>
        <taxon>Eukaryota</taxon>
        <taxon>Fungi</taxon>
        <taxon>Dikarya</taxon>
        <taxon>Basidiomycota</taxon>
        <taxon>Agaricomycotina</taxon>
        <taxon>Tremellomycetes</taxon>
        <taxon>Tremellales</taxon>
        <taxon>Cryptococcaceae</taxon>
        <taxon>Cryptococcus</taxon>
    </lineage>
</organism>
<evidence type="ECO:0000313" key="1">
    <source>
        <dbReference type="EMBL" id="TYJ53030.1"/>
    </source>
</evidence>
<keyword evidence="2" id="KW-1185">Reference proteome</keyword>
<sequence>MQIQHPLTLANLNQQKKDVKQRPLWKSATFGKAALPVTSASTVCAIPPTRSDESTSAGKKSLWEVAHIILDRDLYALAPVKYLQISPHHYQLGVRRLYQHVTITPGLINLLHECSERPALSRFLDNFRYTETIVVNDFWLLSSLHKSIASLEKAEEIIHQANPTNSERHSEKIWKLPLFPNARSIIIPRSSFHRAGEQLLNLPAPPLLGYTSELCGLGINFSLGPLFSPRKMTEFIEYADDESYSAECIPVIYLAEINYLLGGKLQTFTSVLCSRRVPIPPGKEHANALHLDVHLRRHGPGLPANTITIRTIYNDPPGTVRFPNYWNSIEQTILSWSSIVTSAPHVKHVNEIHIYQAAKAKEEVLKLQGGVTEGLLEAKPFKFVEMDYEAFPPEDRDAGVL</sequence>
<dbReference type="Proteomes" id="UP000322245">
    <property type="component" value="Unassembled WGS sequence"/>
</dbReference>
<proteinExistence type="predicted"/>
<accession>A0A5D3ASL4</accession>
<name>A0A5D3ASL4_9TREE</name>
<dbReference type="AlphaFoldDB" id="A0A5D3ASL4"/>
<evidence type="ECO:0000313" key="2">
    <source>
        <dbReference type="Proteomes" id="UP000322245"/>
    </source>
</evidence>